<comment type="caution">
    <text evidence="5">The sequence shown here is derived from an EMBL/GenBank/DDBJ whole genome shotgun (WGS) entry which is preliminary data.</text>
</comment>
<evidence type="ECO:0000313" key="5">
    <source>
        <dbReference type="EMBL" id="RIO43994.1"/>
    </source>
</evidence>
<dbReference type="Proteomes" id="UP000285625">
    <property type="component" value="Unassembled WGS sequence"/>
</dbReference>
<dbReference type="PANTHER" id="PTHR33204">
    <property type="entry name" value="TRANSCRIPTIONAL REGULATOR, MARR FAMILY"/>
    <property type="match status" value="1"/>
</dbReference>
<evidence type="ECO:0000313" key="6">
    <source>
        <dbReference type="Proteomes" id="UP000285625"/>
    </source>
</evidence>
<feature type="domain" description="HTH hxlR-type" evidence="4">
    <location>
        <begin position="4"/>
        <end position="106"/>
    </location>
</feature>
<proteinExistence type="predicted"/>
<evidence type="ECO:0000256" key="3">
    <source>
        <dbReference type="ARBA" id="ARBA00023163"/>
    </source>
</evidence>
<keyword evidence="2" id="KW-0238">DNA-binding</keyword>
<keyword evidence="3" id="KW-0804">Transcription</keyword>
<dbReference type="GO" id="GO:0003677">
    <property type="term" value="F:DNA binding"/>
    <property type="evidence" value="ECO:0007669"/>
    <property type="project" value="UniProtKB-KW"/>
</dbReference>
<dbReference type="Gene3D" id="1.10.10.10">
    <property type="entry name" value="Winged helix-like DNA-binding domain superfamily/Winged helix DNA-binding domain"/>
    <property type="match status" value="1"/>
</dbReference>
<organism evidence="5 6">
    <name type="scientific">Staphylococcus hyicus</name>
    <dbReference type="NCBI Taxonomy" id="1284"/>
    <lineage>
        <taxon>Bacteria</taxon>
        <taxon>Bacillati</taxon>
        <taxon>Bacillota</taxon>
        <taxon>Bacilli</taxon>
        <taxon>Bacillales</taxon>
        <taxon>Staphylococcaceae</taxon>
        <taxon>Staphylococcus</taxon>
    </lineage>
</organism>
<dbReference type="STRING" id="1284.SHYC_03665"/>
<reference evidence="5 6" key="1">
    <citation type="journal article" date="2016" name="Front. Microbiol.">
        <title>Comprehensive Phylogenetic Analysis of Bovine Non-aureus Staphylococci Species Based on Whole-Genome Sequencing.</title>
        <authorList>
            <person name="Naushad S."/>
            <person name="Barkema H.W."/>
            <person name="Luby C."/>
            <person name="Condas L.A."/>
            <person name="Nobrega D.B."/>
            <person name="Carson D.A."/>
            <person name="De Buck J."/>
        </authorList>
    </citation>
    <scope>NUCLEOTIDE SEQUENCE [LARGE SCALE GENOMIC DNA]</scope>
    <source>
        <strain evidence="5 6">SNUC 5959</strain>
    </source>
</reference>
<evidence type="ECO:0000256" key="1">
    <source>
        <dbReference type="ARBA" id="ARBA00023015"/>
    </source>
</evidence>
<dbReference type="EMBL" id="QXVO01000034">
    <property type="protein sequence ID" value="RIO43994.1"/>
    <property type="molecule type" value="Genomic_DNA"/>
</dbReference>
<gene>
    <name evidence="5" type="ORF">BUZ57_09860</name>
</gene>
<dbReference type="AlphaFoldDB" id="A0A2T4R3G1"/>
<accession>A0A2T4R3G1</accession>
<name>A0A2T4R3G1_STAHY</name>
<dbReference type="PROSITE" id="PS51118">
    <property type="entry name" value="HTH_HXLR"/>
    <property type="match status" value="1"/>
</dbReference>
<dbReference type="InterPro" id="IPR002577">
    <property type="entry name" value="HTH_HxlR"/>
</dbReference>
<dbReference type="InterPro" id="IPR036390">
    <property type="entry name" value="WH_DNA-bd_sf"/>
</dbReference>
<sequence>MEVCPYLQETFKILGRSWNGLILHYLSTCSEHKAHFSQLQRDLQPITNRALSIKLTELAERGLVTKQVISETPPSVCYHLTQKGIDLAHALKPLEEWAHHHVTLEDHNKTHTLK</sequence>
<keyword evidence="1" id="KW-0805">Transcription regulation</keyword>
<dbReference type="PANTHER" id="PTHR33204:SF37">
    <property type="entry name" value="HTH-TYPE TRANSCRIPTIONAL REGULATOR YODB"/>
    <property type="match status" value="1"/>
</dbReference>
<evidence type="ECO:0000259" key="4">
    <source>
        <dbReference type="PROSITE" id="PS51118"/>
    </source>
</evidence>
<dbReference type="RefSeq" id="WP_107633576.1">
    <property type="nucleotide sequence ID" value="NZ_CP118163.1"/>
</dbReference>
<dbReference type="SUPFAM" id="SSF46785">
    <property type="entry name" value="Winged helix' DNA-binding domain"/>
    <property type="match status" value="1"/>
</dbReference>
<protein>
    <submittedName>
        <fullName evidence="5">Transcriptional regulator</fullName>
    </submittedName>
</protein>
<dbReference type="Pfam" id="PF01638">
    <property type="entry name" value="HxlR"/>
    <property type="match status" value="1"/>
</dbReference>
<evidence type="ECO:0000256" key="2">
    <source>
        <dbReference type="ARBA" id="ARBA00023125"/>
    </source>
</evidence>
<dbReference type="InterPro" id="IPR036388">
    <property type="entry name" value="WH-like_DNA-bd_sf"/>
</dbReference>